<evidence type="ECO:0000256" key="1">
    <source>
        <dbReference type="ARBA" id="ARBA00022448"/>
    </source>
</evidence>
<feature type="binding site" evidence="10">
    <location>
        <position position="153"/>
    </location>
    <ligand>
        <name>[4Fe-4S] cluster</name>
        <dbReference type="ChEBI" id="CHEBI:49883"/>
        <label>3</label>
    </ligand>
</feature>
<feature type="domain" description="4Fe-4S" evidence="12">
    <location>
        <begin position="34"/>
        <end position="93"/>
    </location>
</feature>
<feature type="binding site" evidence="10">
    <location>
        <position position="139"/>
    </location>
    <ligand>
        <name>[4Fe-4S] cluster</name>
        <dbReference type="ChEBI" id="CHEBI:49883"/>
        <label>2</label>
    </ligand>
</feature>
<dbReference type="SUPFAM" id="SSF54862">
    <property type="entry name" value="4Fe-4S ferredoxins"/>
    <property type="match status" value="2"/>
</dbReference>
<dbReference type="InterPro" id="IPR050395">
    <property type="entry name" value="4Fe4S_Ferredoxin_RnfB"/>
</dbReference>
<evidence type="ECO:0000256" key="3">
    <source>
        <dbReference type="ARBA" id="ARBA00022723"/>
    </source>
</evidence>
<dbReference type="CDD" id="cd10549">
    <property type="entry name" value="MtMvhB_like"/>
    <property type="match status" value="1"/>
</dbReference>
<dbReference type="PANTHER" id="PTHR43560:SF1">
    <property type="entry name" value="ION-TRANSLOCATING OXIDOREDUCTASE COMPLEX SUBUNIT B"/>
    <property type="match status" value="1"/>
</dbReference>
<comment type="function">
    <text evidence="10">Part of a membrane-bound complex that couples electron transfer with translocation of ions across the membrane.</text>
</comment>
<dbReference type="STRING" id="258515.SAMN05192585_10829"/>
<sequence length="289" mass="29810">MNITTILLPTVIVAAIGLVCGLGLAFASKFFGVKEDERIELVREVLPGANCGACGFAGCDDYAKAVCEGNAQPNQCVPGGASALKGINGILGTNAAAGQKMAAIVACTGKNTVTGKRYEYLGIDTCKAANMLYGGGGKCQFGCIGLGDCVRGCQFGAIDIINGVAMVNRAICMGCGVCRDTCPKALISLIPDDDSVFVTCSNKSKGAVAMKVCEESCIACRRCEKACDSDAIKVNDNLAFIDTDKCTNCGACIAVCPRKTISFISRQTGKVMLSSELVAPPETAASSEE</sequence>
<keyword evidence="7 10" id="KW-0408">Iron</keyword>
<comment type="subcellular location">
    <subcellularLocation>
        <location evidence="10">Cell membrane</location>
    </subcellularLocation>
</comment>
<evidence type="ECO:0000256" key="4">
    <source>
        <dbReference type="ARBA" id="ARBA00022737"/>
    </source>
</evidence>
<dbReference type="InterPro" id="IPR017900">
    <property type="entry name" value="4Fe4S_Fe_S_CS"/>
</dbReference>
<keyword evidence="3 10" id="KW-0479">Metal-binding</keyword>
<dbReference type="NCBIfam" id="TIGR01944">
    <property type="entry name" value="rnfB"/>
    <property type="match status" value="1"/>
</dbReference>
<keyword evidence="6 10" id="KW-0249">Electron transport</keyword>
<dbReference type="HAMAP" id="MF_00463">
    <property type="entry name" value="RsxB_RnfB"/>
    <property type="match status" value="1"/>
</dbReference>
<dbReference type="InterPro" id="IPR007202">
    <property type="entry name" value="4Fe-4S_dom"/>
</dbReference>
<dbReference type="EMBL" id="FNID01000008">
    <property type="protein sequence ID" value="SDM94373.1"/>
    <property type="molecule type" value="Genomic_DNA"/>
</dbReference>
<keyword evidence="5 10" id="KW-1278">Translocase</keyword>
<feature type="domain" description="4Fe-4S ferredoxin-type" evidence="11">
    <location>
        <begin position="237"/>
        <end position="266"/>
    </location>
</feature>
<dbReference type="GO" id="GO:0046872">
    <property type="term" value="F:metal ion binding"/>
    <property type="evidence" value="ECO:0007669"/>
    <property type="project" value="UniProtKB-KW"/>
</dbReference>
<dbReference type="PROSITE" id="PS51656">
    <property type="entry name" value="4FE4S"/>
    <property type="match status" value="1"/>
</dbReference>
<protein>
    <recommendedName>
        <fullName evidence="10">Ion-translocating oxidoreductase complex subunit B</fullName>
        <ecNumber evidence="10">7.-.-.-</ecNumber>
    </recommendedName>
    <alternativeName>
        <fullName evidence="10">Rnf electron transport complex subunit B</fullName>
    </alternativeName>
</protein>
<reference evidence="13 14" key="1">
    <citation type="submission" date="2016-10" db="EMBL/GenBank/DDBJ databases">
        <authorList>
            <person name="de Groot N.N."/>
        </authorList>
    </citation>
    <scope>NUCLEOTIDE SEQUENCE [LARGE SCALE GENOMIC DNA]</scope>
    <source>
        <strain evidence="13 14">CGMCC 1.5012</strain>
    </source>
</reference>
<feature type="binding site" evidence="10">
    <location>
        <position position="54"/>
    </location>
    <ligand>
        <name>[4Fe-4S] cluster</name>
        <dbReference type="ChEBI" id="CHEBI:49883"/>
        <label>1</label>
    </ligand>
</feature>
<proteinExistence type="inferred from homology"/>
<dbReference type="Proteomes" id="UP000199182">
    <property type="component" value="Unassembled WGS sequence"/>
</dbReference>
<dbReference type="EC" id="7.-.-.-" evidence="10"/>
<comment type="caution">
    <text evidence="10">Lacks conserved residue(s) required for the propagation of feature annotation.</text>
</comment>
<evidence type="ECO:0000259" key="11">
    <source>
        <dbReference type="PROSITE" id="PS51379"/>
    </source>
</evidence>
<evidence type="ECO:0000256" key="10">
    <source>
        <dbReference type="HAMAP-Rule" id="MF_00463"/>
    </source>
</evidence>
<evidence type="ECO:0000259" key="12">
    <source>
        <dbReference type="PROSITE" id="PS51656"/>
    </source>
</evidence>
<dbReference type="PROSITE" id="PS51379">
    <property type="entry name" value="4FE4S_FER_2"/>
    <property type="match status" value="3"/>
</dbReference>
<dbReference type="GO" id="GO:0051539">
    <property type="term" value="F:4 iron, 4 sulfur cluster binding"/>
    <property type="evidence" value="ECO:0007669"/>
    <property type="project" value="UniProtKB-UniRule"/>
</dbReference>
<evidence type="ECO:0000256" key="7">
    <source>
        <dbReference type="ARBA" id="ARBA00023004"/>
    </source>
</evidence>
<dbReference type="Pfam" id="PF04060">
    <property type="entry name" value="FeS"/>
    <property type="match status" value="1"/>
</dbReference>
<keyword evidence="10" id="KW-1003">Cell membrane</keyword>
<dbReference type="GO" id="GO:0022900">
    <property type="term" value="P:electron transport chain"/>
    <property type="evidence" value="ECO:0007669"/>
    <property type="project" value="UniProtKB-UniRule"/>
</dbReference>
<keyword evidence="14" id="KW-1185">Reference proteome</keyword>
<feature type="binding site" evidence="10">
    <location>
        <position position="178"/>
    </location>
    <ligand>
        <name>[4Fe-4S] cluster</name>
        <dbReference type="ChEBI" id="CHEBI:49883"/>
        <label>3</label>
    </ligand>
</feature>
<feature type="binding site" evidence="10">
    <location>
        <position position="182"/>
    </location>
    <ligand>
        <name>[4Fe-4S] cluster</name>
        <dbReference type="ChEBI" id="CHEBI:49883"/>
        <label>2</label>
    </ligand>
</feature>
<name>A0A1G9XDH6_9FIRM</name>
<keyword evidence="1 10" id="KW-0813">Transport</keyword>
<evidence type="ECO:0000313" key="14">
    <source>
        <dbReference type="Proteomes" id="UP000199182"/>
    </source>
</evidence>
<feature type="domain" description="4Fe-4S ferredoxin-type" evidence="11">
    <location>
        <begin position="208"/>
        <end position="236"/>
    </location>
</feature>
<accession>A0A1G9XDH6</accession>
<evidence type="ECO:0000313" key="13">
    <source>
        <dbReference type="EMBL" id="SDM94373.1"/>
    </source>
</evidence>
<dbReference type="Gene3D" id="1.10.15.40">
    <property type="entry name" value="Electron transport complex subunit B, putative Fe-S cluster"/>
    <property type="match status" value="1"/>
</dbReference>
<feature type="binding site" evidence="10">
    <location>
        <position position="149"/>
    </location>
    <ligand>
        <name>[4Fe-4S] cluster</name>
        <dbReference type="ChEBI" id="CHEBI:49883"/>
        <label>2</label>
    </ligand>
</feature>
<keyword evidence="4 10" id="KW-0677">Repeat</keyword>
<keyword evidence="8 10" id="KW-0411">Iron-sulfur</keyword>
<comment type="similarity">
    <text evidence="10">Belongs to the 4Fe4S bacterial-type ferredoxin family. RnfB subfamily.</text>
</comment>
<feature type="binding site" evidence="10">
    <location>
        <position position="172"/>
    </location>
    <ligand>
        <name>[4Fe-4S] cluster</name>
        <dbReference type="ChEBI" id="CHEBI:49883"/>
        <label>3</label>
    </ligand>
</feature>
<dbReference type="Pfam" id="PF12838">
    <property type="entry name" value="Fer4_7"/>
    <property type="match status" value="1"/>
</dbReference>
<dbReference type="InterPro" id="IPR010207">
    <property type="entry name" value="Elect_transpt_cplx_RnfB/RsxB"/>
</dbReference>
<dbReference type="PROSITE" id="PS00198">
    <property type="entry name" value="4FE4S_FER_1"/>
    <property type="match status" value="2"/>
</dbReference>
<feature type="region of interest" description="Hydrophobic" evidence="10">
    <location>
        <begin position="1"/>
        <end position="28"/>
    </location>
</feature>
<feature type="binding site" evidence="10">
    <location>
        <position position="175"/>
    </location>
    <ligand>
        <name>[4Fe-4S] cluster</name>
        <dbReference type="ChEBI" id="CHEBI:49883"/>
        <label>3</label>
    </ligand>
</feature>
<dbReference type="GO" id="GO:0005886">
    <property type="term" value="C:plasma membrane"/>
    <property type="evidence" value="ECO:0007669"/>
    <property type="project" value="UniProtKB-SubCell"/>
</dbReference>
<evidence type="ECO:0000256" key="2">
    <source>
        <dbReference type="ARBA" id="ARBA00022485"/>
    </source>
</evidence>
<feature type="binding site" evidence="10">
    <location>
        <position position="143"/>
    </location>
    <ligand>
        <name>[4Fe-4S] cluster</name>
        <dbReference type="ChEBI" id="CHEBI:49883"/>
        <label>2</label>
    </ligand>
</feature>
<dbReference type="InterPro" id="IPR017896">
    <property type="entry name" value="4Fe4S_Fe-S-bd"/>
</dbReference>
<evidence type="ECO:0000256" key="9">
    <source>
        <dbReference type="ARBA" id="ARBA00023136"/>
    </source>
</evidence>
<dbReference type="AlphaFoldDB" id="A0A1G9XDH6"/>
<dbReference type="RefSeq" id="WP_162840310.1">
    <property type="nucleotide sequence ID" value="NZ_FNID01000008.1"/>
</dbReference>
<gene>
    <name evidence="10" type="primary">rnfB</name>
    <name evidence="13" type="ORF">SAMN05192585_10829</name>
</gene>
<keyword evidence="9 10" id="KW-0472">Membrane</keyword>
<comment type="subunit">
    <text evidence="10">The complex is composed of six subunits: RnfA, RnfB, RnfC, RnfD, RnfE and RnfG.</text>
</comment>
<feature type="domain" description="4Fe-4S ferredoxin-type" evidence="11">
    <location>
        <begin position="163"/>
        <end position="192"/>
    </location>
</feature>
<evidence type="ECO:0000256" key="8">
    <source>
        <dbReference type="ARBA" id="ARBA00023014"/>
    </source>
</evidence>
<dbReference type="Gene3D" id="3.30.70.20">
    <property type="match status" value="2"/>
</dbReference>
<feature type="binding site" evidence="10">
    <location>
        <position position="51"/>
    </location>
    <ligand>
        <name>[4Fe-4S] cluster</name>
        <dbReference type="ChEBI" id="CHEBI:49883"/>
        <label>1</label>
    </ligand>
</feature>
<organism evidence="13 14">
    <name type="scientific">Acetanaerobacterium elongatum</name>
    <dbReference type="NCBI Taxonomy" id="258515"/>
    <lineage>
        <taxon>Bacteria</taxon>
        <taxon>Bacillati</taxon>
        <taxon>Bacillota</taxon>
        <taxon>Clostridia</taxon>
        <taxon>Eubacteriales</taxon>
        <taxon>Oscillospiraceae</taxon>
        <taxon>Acetanaerobacterium</taxon>
    </lineage>
</organism>
<comment type="cofactor">
    <cofactor evidence="10">
        <name>[4Fe-4S] cluster</name>
        <dbReference type="ChEBI" id="CHEBI:49883"/>
    </cofactor>
    <text evidence="10">Binds 3 [4Fe-4S] clusters.</text>
</comment>
<dbReference type="PANTHER" id="PTHR43560">
    <property type="entry name" value="ION-TRANSLOCATING OXIDOREDUCTASE COMPLEX SUBUNIT B"/>
    <property type="match status" value="1"/>
</dbReference>
<keyword evidence="2 10" id="KW-0004">4Fe-4S</keyword>
<feature type="binding site" evidence="10">
    <location>
        <position position="76"/>
    </location>
    <ligand>
        <name>[4Fe-4S] cluster</name>
        <dbReference type="ChEBI" id="CHEBI:49883"/>
        <label>1</label>
    </ligand>
</feature>
<evidence type="ECO:0000256" key="6">
    <source>
        <dbReference type="ARBA" id="ARBA00022982"/>
    </source>
</evidence>
<evidence type="ECO:0000256" key="5">
    <source>
        <dbReference type="ARBA" id="ARBA00022967"/>
    </source>
</evidence>
<feature type="binding site" evidence="10">
    <location>
        <position position="59"/>
    </location>
    <ligand>
        <name>[4Fe-4S] cluster</name>
        <dbReference type="ChEBI" id="CHEBI:49883"/>
        <label>1</label>
    </ligand>
</feature>
<dbReference type="GO" id="GO:0009055">
    <property type="term" value="F:electron transfer activity"/>
    <property type="evidence" value="ECO:0007669"/>
    <property type="project" value="InterPro"/>
</dbReference>